<comment type="caution">
    <text evidence="2">The sequence shown here is derived from an EMBL/GenBank/DDBJ whole genome shotgun (WGS) entry which is preliminary data.</text>
</comment>
<dbReference type="InterPro" id="IPR002372">
    <property type="entry name" value="PQQ_rpt_dom"/>
</dbReference>
<dbReference type="AlphaFoldDB" id="A0A317K141"/>
<dbReference type="EMBL" id="QGSV01000222">
    <property type="protein sequence ID" value="PWU46320.1"/>
    <property type="molecule type" value="Genomic_DNA"/>
</dbReference>
<keyword evidence="3" id="KW-1185">Reference proteome</keyword>
<evidence type="ECO:0000259" key="1">
    <source>
        <dbReference type="Pfam" id="PF13360"/>
    </source>
</evidence>
<evidence type="ECO:0000313" key="3">
    <source>
        <dbReference type="Proteomes" id="UP000245683"/>
    </source>
</evidence>
<protein>
    <recommendedName>
        <fullName evidence="1">Pyrrolo-quinoline quinone repeat domain-containing protein</fullName>
    </recommendedName>
</protein>
<organism evidence="2 3">
    <name type="scientific">Micromonospora globispora</name>
    <dbReference type="NCBI Taxonomy" id="1450148"/>
    <lineage>
        <taxon>Bacteria</taxon>
        <taxon>Bacillati</taxon>
        <taxon>Actinomycetota</taxon>
        <taxon>Actinomycetes</taxon>
        <taxon>Micromonosporales</taxon>
        <taxon>Micromonosporaceae</taxon>
        <taxon>Micromonospora</taxon>
    </lineage>
</organism>
<gene>
    <name evidence="2" type="ORF">DLJ46_18310</name>
</gene>
<dbReference type="Proteomes" id="UP000245683">
    <property type="component" value="Unassembled WGS sequence"/>
</dbReference>
<dbReference type="Gene3D" id="2.130.10.10">
    <property type="entry name" value="YVTN repeat-like/Quinoprotein amine dehydrogenase"/>
    <property type="match status" value="1"/>
</dbReference>
<dbReference type="InterPro" id="IPR015943">
    <property type="entry name" value="WD40/YVTN_repeat-like_dom_sf"/>
</dbReference>
<proteinExistence type="predicted"/>
<dbReference type="Pfam" id="PF13360">
    <property type="entry name" value="PQQ_2"/>
    <property type="match status" value="1"/>
</dbReference>
<name>A0A317K141_9ACTN</name>
<dbReference type="SUPFAM" id="SSF50998">
    <property type="entry name" value="Quinoprotein alcohol dehydrogenase-like"/>
    <property type="match status" value="1"/>
</dbReference>
<sequence length="434" mass="45258">MAVGGGVVVTVIDLGELRDDSGPEPAPRRAGRAAAPYRSLAVLVAALLTAAGGAPAPERPWAAVPAGPGAEAFLTGDRLYVVEPAVPGGNEGRQLVAYRVPETGPPPELWRTSLPGDGAVVGLLERAGTVLLIGPVGGDSGPYRTSAVDAGTGRPGWQQAGVAVPAGDVVLIESLGQEGVTAIRRVDPPTGRTLWSVPTPQEGLSLNAGPDGIDRIVLAPASGDVEVRDAASGARLVARNIRPGELPTWQRTQVVGDLLLVIRNGDGTITGYDLDRLDRRWTARLSLVGYVDRCGLLLCAYRQTGGMWALDPATGATRWTDPRWQAVLREVGGRLLVSSADAVGARYAVVEAATGRLLADLGAWELAGGDDPADPLIGVRRRGDGRLLVAELDVPTGRAQVRDALPDVLGNCRTRGHVLICRRVAGGFGLWRLP</sequence>
<evidence type="ECO:0000313" key="2">
    <source>
        <dbReference type="EMBL" id="PWU46320.1"/>
    </source>
</evidence>
<dbReference type="InterPro" id="IPR011047">
    <property type="entry name" value="Quinoprotein_ADH-like_sf"/>
</dbReference>
<feature type="domain" description="Pyrrolo-quinoline quinone repeat" evidence="1">
    <location>
        <begin position="183"/>
        <end position="283"/>
    </location>
</feature>
<accession>A0A317K141</accession>
<reference evidence="3" key="1">
    <citation type="submission" date="2018-05" db="EMBL/GenBank/DDBJ databases">
        <title>Micromonospora globispora sp. nov. and Micromonospora rugosa sp. nov., isolated from marine sediment.</title>
        <authorList>
            <person name="Carro L."/>
            <person name="Aysel V."/>
            <person name="Cetin D."/>
            <person name="Igual J.M."/>
            <person name="Klenk H.-P."/>
            <person name="Trujillo M.E."/>
            <person name="Sahin N."/>
        </authorList>
    </citation>
    <scope>NUCLEOTIDE SEQUENCE [LARGE SCALE GENOMIC DNA]</scope>
    <source>
        <strain evidence="3">S2904</strain>
    </source>
</reference>